<sequence>MAWWSSASASSTFNSSFLLRSSLSSYSNKKLSSNHVAHAPPSPSSPYITINSFKKRSTIVTNCTTTNKKNMESSSTVDCVGTDTDVECLISPTDKEEIEQEQVEHDGQVMELGMLLEWAVLVSPFFFWGTAMVAMKEVLPKAGTFFVAAFRLIPAGLLLITFASSQGRKLPSGFNAWVSIFLFALVDASCFQGFLAQGLQRTSAGLGSVIIDSQPLSVAVLAALLFGESIGLVGAGGLVLGVIGLLLLEAPAFDESNSSLWGSGEWWMLLAAQSMAVGTQLLPMIINVTYNDVEHSKSLCPFNSENMCGGVEVELTFTFMQHMVIGGLPLMVISVLNHDPVYGESVKELTSSDILALLYTSIFGSAISYGVYFYSATKGSLTKLSSLTFLTPMFASIFGFLYLGETFSPLQLVGAAVTVVAIYLVNFRGSV</sequence>
<evidence type="ECO:0000313" key="1">
    <source>
        <dbReference type="EMBL" id="KAH9737242.1"/>
    </source>
</evidence>
<proteinExistence type="predicted"/>
<dbReference type="EMBL" id="CM039175">
    <property type="protein sequence ID" value="KAH9737242.1"/>
    <property type="molecule type" value="Genomic_DNA"/>
</dbReference>
<gene>
    <name evidence="1" type="ORF">KPL71_018383</name>
</gene>
<protein>
    <submittedName>
        <fullName evidence="1">WAT1-related protein</fullName>
    </submittedName>
</protein>
<accession>A0ACB8JX82</accession>
<dbReference type="Proteomes" id="UP000829398">
    <property type="component" value="Chromosome 6"/>
</dbReference>
<keyword evidence="2" id="KW-1185">Reference proteome</keyword>
<comment type="caution">
    <text evidence="1">The sequence shown here is derived from an EMBL/GenBank/DDBJ whole genome shotgun (WGS) entry which is preliminary data.</text>
</comment>
<reference evidence="2" key="1">
    <citation type="journal article" date="2023" name="Hortic. Res.">
        <title>A chromosome-level phased genome enabling allele-level studies in sweet orange: a case study on citrus Huanglongbing tolerance.</title>
        <authorList>
            <person name="Wu B."/>
            <person name="Yu Q."/>
            <person name="Deng Z."/>
            <person name="Duan Y."/>
            <person name="Luo F."/>
            <person name="Gmitter F. Jr."/>
        </authorList>
    </citation>
    <scope>NUCLEOTIDE SEQUENCE [LARGE SCALE GENOMIC DNA]</scope>
    <source>
        <strain evidence="2">cv. Valencia</strain>
    </source>
</reference>
<organism evidence="1 2">
    <name type="scientific">Citrus sinensis</name>
    <name type="common">Sweet orange</name>
    <name type="synonym">Citrus aurantium var. sinensis</name>
    <dbReference type="NCBI Taxonomy" id="2711"/>
    <lineage>
        <taxon>Eukaryota</taxon>
        <taxon>Viridiplantae</taxon>
        <taxon>Streptophyta</taxon>
        <taxon>Embryophyta</taxon>
        <taxon>Tracheophyta</taxon>
        <taxon>Spermatophyta</taxon>
        <taxon>Magnoliopsida</taxon>
        <taxon>eudicotyledons</taxon>
        <taxon>Gunneridae</taxon>
        <taxon>Pentapetalae</taxon>
        <taxon>rosids</taxon>
        <taxon>malvids</taxon>
        <taxon>Sapindales</taxon>
        <taxon>Rutaceae</taxon>
        <taxon>Aurantioideae</taxon>
        <taxon>Citrus</taxon>
    </lineage>
</organism>
<evidence type="ECO:0000313" key="2">
    <source>
        <dbReference type="Proteomes" id="UP000829398"/>
    </source>
</evidence>
<name>A0ACB8JX82_CITSI</name>